<organism evidence="1 2">
    <name type="scientific">Alkalicoccobacillus plakortidis</name>
    <dbReference type="NCBI Taxonomy" id="444060"/>
    <lineage>
        <taxon>Bacteria</taxon>
        <taxon>Bacillati</taxon>
        <taxon>Bacillota</taxon>
        <taxon>Bacilli</taxon>
        <taxon>Bacillales</taxon>
        <taxon>Bacillaceae</taxon>
        <taxon>Alkalicoccobacillus</taxon>
    </lineage>
</organism>
<proteinExistence type="predicted"/>
<reference evidence="1" key="1">
    <citation type="submission" date="2022-06" db="EMBL/GenBank/DDBJ databases">
        <title>Alkalicoccobacillus porphyridii sp. nov., isolated from a marine red alga, Porphyridium purpureum and reclassification of Shouchella plakortidis and Shouchella gibsonii as Alkalicoccobacillus plakortidis comb. nov. and Alkalicoccobacillus gibsonii comb. nov.</title>
        <authorList>
            <person name="Kim K.H."/>
            <person name="Lee J.K."/>
            <person name="Han D.M."/>
            <person name="Baek J.H."/>
            <person name="Jeon C.O."/>
        </authorList>
    </citation>
    <scope>NUCLEOTIDE SEQUENCE</scope>
    <source>
        <strain evidence="1">DSM 19153</strain>
    </source>
</reference>
<evidence type="ECO:0000313" key="2">
    <source>
        <dbReference type="Proteomes" id="UP001203665"/>
    </source>
</evidence>
<dbReference type="EMBL" id="JAMQJY010000001">
    <property type="protein sequence ID" value="MCM2675503.1"/>
    <property type="molecule type" value="Genomic_DNA"/>
</dbReference>
<accession>A0ABT0XHY3</accession>
<dbReference type="RefSeq" id="WP_251606273.1">
    <property type="nucleotide sequence ID" value="NZ_JAMQJY010000001.1"/>
</dbReference>
<comment type="caution">
    <text evidence="1">The sequence shown here is derived from an EMBL/GenBank/DDBJ whole genome shotgun (WGS) entry which is preliminary data.</text>
</comment>
<protein>
    <submittedName>
        <fullName evidence="1">Uncharacterized protein</fullName>
    </submittedName>
</protein>
<keyword evidence="2" id="KW-1185">Reference proteome</keyword>
<evidence type="ECO:0000313" key="1">
    <source>
        <dbReference type="EMBL" id="MCM2675503.1"/>
    </source>
</evidence>
<name>A0ABT0XHY3_9BACI</name>
<sequence>MNNVILLNRSNLEDQLDSQGMLEVAEQLIERMKEHVQYIAQGVYEQFVVDVKMVVDNVLKNITAHFIVHEDEDEQYQEESEGLKYILFQDITTTDKG</sequence>
<dbReference type="Proteomes" id="UP001203665">
    <property type="component" value="Unassembled WGS sequence"/>
</dbReference>
<gene>
    <name evidence="1" type="ORF">NDM98_08375</name>
</gene>